<dbReference type="STRING" id="1602171.ST44_02830"/>
<name>A0A0D0IVX7_9BACT</name>
<feature type="signal peptide" evidence="1">
    <location>
        <begin position="1"/>
        <end position="19"/>
    </location>
</feature>
<dbReference type="NCBIfam" id="NF038128">
    <property type="entry name" value="choice_anch_J"/>
    <property type="match status" value="1"/>
</dbReference>
<gene>
    <name evidence="2" type="ORF">ST44_02830</name>
</gene>
<dbReference type="SUPFAM" id="SSF82171">
    <property type="entry name" value="DPP6 N-terminal domain-like"/>
    <property type="match status" value="1"/>
</dbReference>
<comment type="caution">
    <text evidence="2">The sequence shown here is derived from an EMBL/GenBank/DDBJ whole genome shotgun (WGS) entry which is preliminary data.</text>
</comment>
<dbReference type="AlphaFoldDB" id="A0A0D0IVX7"/>
<evidence type="ECO:0000313" key="2">
    <source>
        <dbReference type="EMBL" id="KIP64156.1"/>
    </source>
</evidence>
<evidence type="ECO:0008006" key="4">
    <source>
        <dbReference type="Google" id="ProtNLM"/>
    </source>
</evidence>
<feature type="chain" id="PRO_5002213065" description="SbsA Ig-like domain-containing protein" evidence="1">
    <location>
        <begin position="20"/>
        <end position="1256"/>
    </location>
</feature>
<evidence type="ECO:0000256" key="1">
    <source>
        <dbReference type="SAM" id="SignalP"/>
    </source>
</evidence>
<keyword evidence="1" id="KW-0732">Signal</keyword>
<dbReference type="Gene3D" id="2.60.40.10">
    <property type="entry name" value="Immunoglobulins"/>
    <property type="match status" value="1"/>
</dbReference>
<dbReference type="Gene3D" id="2.130.10.10">
    <property type="entry name" value="YVTN repeat-like/Quinoprotein amine dehydrogenase"/>
    <property type="match status" value="1"/>
</dbReference>
<dbReference type="Proteomes" id="UP000032046">
    <property type="component" value="Unassembled WGS sequence"/>
</dbReference>
<keyword evidence="3" id="KW-1185">Reference proteome</keyword>
<proteinExistence type="predicted"/>
<dbReference type="InterPro" id="IPR013783">
    <property type="entry name" value="Ig-like_fold"/>
</dbReference>
<dbReference type="InterPro" id="IPR015943">
    <property type="entry name" value="WD40/YVTN_repeat-like_dom_sf"/>
</dbReference>
<dbReference type="EMBL" id="JXQK01000031">
    <property type="protein sequence ID" value="KIP64156.1"/>
    <property type="molecule type" value="Genomic_DNA"/>
</dbReference>
<evidence type="ECO:0000313" key="3">
    <source>
        <dbReference type="Proteomes" id="UP000032046"/>
    </source>
</evidence>
<sequence length="1256" mass="137438">MKVCFMLGMGLLMCQNIVAQETAGTPILNAYTFSDGSLLHSMSNNGKWAVAYGADAASSAYSFPKLINLETQEVKDLLSESELNNISGEATATDVTDDGNIVVGSKEGKPGYWTISTGKFTTVKLATNTIGGRINAVTPDGRYAVGQSTKGGYDEVPMLWDLENGTVKETNWPKTDLGGQNQGMTRFIGISADGRYIVGCVSYSYPSDVLYFVYDRDNKTTDPIGFDYDEASKTYSPKVAELHHIDGVHISANGKWVGGNAYLTNDAVVPYRYNLETGEFECFNNTESQDKGCVTIDNMGTIYASTPAYSPSRTQFVMNGKYWYSLDELLKVYGIDFYKKTGYDATGYIWCASDDCKTVIGNAYISQESYMLTLPVTFAEACGAVNLLSDYSVTPRNGSSLTNMSNVSIKFTRNVEVLGNKNDIVLKDEEGNTVKTALKFAINSSNNSTVEIGFRTVTLDAGKKYTIEIPAGTICVAGDRERTNEAITLTYTGHGTAPVAMTAVVPENNSTVGHLSMTTNPVVLTFDTDVKVAEGAVAQLYRNDEEEPFTQLNLLAGNTESTYKQVMVYPTTIENLYKGNTYRIVIEEGAITDLSGASKNEKIEITYEGSYERTVVSDDTHIYQENFALGMTNMMLYDGDHNTPVEEMQAWMFNATTTPWWYAADDDYSNTCAVSHSMYDPAGKSNDWMVTPQLYIPDGKCFLSFKAQSFRKAKTDKLKVIVYATEVTYNDLTDATIEKFINEGDVVMDEVLSPGANEGILGGEWQNYSFKLDKYAGKNIYIAFVNENENQSAVFVTDIQVVHNQDFTIALTLPESVVAKESQDIKGTITVKNGTETYSDIKLQLLDANNNVVDEIAESGLSLKVDDKYEFAFSKPLPLTIGTVNNFSISIQLGSLSDVFVTSIKNLAFTPTKRIVLEENTGQGCQNCPLGHLAIDKLTEVYGDRFIPLCYHTYTGDNLESGMTEYTAYFLGMTAAPQGRINRGAIASPMVSYTENGVVDYTFYAKDGSCWMDIANEEFAKETEADINIDVEYDETTGNLNIPYSVKFALSQDKLNIGMLCVVTEDNLSGFQQNNLYSMTDEDLGEWQKDGAYGKSIVRYVFNDVARALYPSNNYNGQLGLIPTSVEGSKEYTGTITINVNKNASYVSDVNNCKVTCMMIDANTGAYINAARAAVNDPSGIDSINSDNSDINIYAANGNIYVNAPEGATVNVYSVDGQTLATTKVNGSAHLQVNGNGMAIVRVAAGKDVVVKKIAL</sequence>
<reference evidence="2 3" key="1">
    <citation type="submission" date="2015-01" db="EMBL/GenBank/DDBJ databases">
        <title>Comparative genomics of non-oral Prevotella species.</title>
        <authorList>
            <person name="Accetto T."/>
            <person name="Nograsek B."/>
            <person name="Avgustin G."/>
        </authorList>
    </citation>
    <scope>NUCLEOTIDE SEQUENCE [LARGE SCALE GENOMIC DNA]</scope>
    <source>
        <strain evidence="2 3">P5-119</strain>
    </source>
</reference>
<protein>
    <recommendedName>
        <fullName evidence="4">SbsA Ig-like domain-containing protein</fullName>
    </recommendedName>
</protein>
<dbReference type="Gene3D" id="2.60.120.200">
    <property type="match status" value="1"/>
</dbReference>
<organism evidence="2 3">
    <name type="scientific">Prevotella pectinovora</name>
    <dbReference type="NCBI Taxonomy" id="1602169"/>
    <lineage>
        <taxon>Bacteria</taxon>
        <taxon>Pseudomonadati</taxon>
        <taxon>Bacteroidota</taxon>
        <taxon>Bacteroidia</taxon>
        <taxon>Bacteroidales</taxon>
        <taxon>Prevotellaceae</taxon>
        <taxon>Prevotella</taxon>
    </lineage>
</organism>
<accession>A0A0D0IVX7</accession>